<evidence type="ECO:0000313" key="1">
    <source>
        <dbReference type="EMBL" id="OGI86441.1"/>
    </source>
</evidence>
<name>A0A1F6WX26_9BACT</name>
<dbReference type="STRING" id="1801770.A3A01_01030"/>
<organism evidence="1 2">
    <name type="scientific">Candidatus Nomurabacteria bacterium RIFCSPLOWO2_01_FULL_39_17</name>
    <dbReference type="NCBI Taxonomy" id="1801770"/>
    <lineage>
        <taxon>Bacteria</taxon>
        <taxon>Candidatus Nomuraibacteriota</taxon>
    </lineage>
</organism>
<dbReference type="AlphaFoldDB" id="A0A1F6WX26"/>
<sequence>MPILGVPDIVVPELVHVHLEATVVVDVHVGNEELYDEPSNITADLTSMKMRDRAVFHLGPRSPQAHRTNFYVFCFKKNSLFRKKISGETLKLIFK</sequence>
<evidence type="ECO:0000313" key="2">
    <source>
        <dbReference type="Proteomes" id="UP000179352"/>
    </source>
</evidence>
<proteinExistence type="predicted"/>
<dbReference type="Proteomes" id="UP000179352">
    <property type="component" value="Unassembled WGS sequence"/>
</dbReference>
<gene>
    <name evidence="1" type="ORF">A3A01_01030</name>
</gene>
<protein>
    <submittedName>
        <fullName evidence="1">Uncharacterized protein</fullName>
    </submittedName>
</protein>
<comment type="caution">
    <text evidence="1">The sequence shown here is derived from an EMBL/GenBank/DDBJ whole genome shotgun (WGS) entry which is preliminary data.</text>
</comment>
<accession>A0A1F6WX26</accession>
<reference evidence="1 2" key="1">
    <citation type="journal article" date="2016" name="Nat. Commun.">
        <title>Thousands of microbial genomes shed light on interconnected biogeochemical processes in an aquifer system.</title>
        <authorList>
            <person name="Anantharaman K."/>
            <person name="Brown C.T."/>
            <person name="Hug L.A."/>
            <person name="Sharon I."/>
            <person name="Castelle C.J."/>
            <person name="Probst A.J."/>
            <person name="Thomas B.C."/>
            <person name="Singh A."/>
            <person name="Wilkins M.J."/>
            <person name="Karaoz U."/>
            <person name="Brodie E.L."/>
            <person name="Williams K.H."/>
            <person name="Hubbard S.S."/>
            <person name="Banfield J.F."/>
        </authorList>
    </citation>
    <scope>NUCLEOTIDE SEQUENCE [LARGE SCALE GENOMIC DNA]</scope>
</reference>
<dbReference type="EMBL" id="MFUU01000001">
    <property type="protein sequence ID" value="OGI86441.1"/>
    <property type="molecule type" value="Genomic_DNA"/>
</dbReference>